<evidence type="ECO:0000259" key="3">
    <source>
        <dbReference type="Pfam" id="PF00425"/>
    </source>
</evidence>
<dbReference type="Pfam" id="PF04715">
    <property type="entry name" value="Anth_synt_I_N"/>
    <property type="match status" value="1"/>
</dbReference>
<dbReference type="PANTHER" id="PTHR11236:SF50">
    <property type="entry name" value="AMINODEOXYCHORISMATE SYNTHASE COMPONENT 1"/>
    <property type="match status" value="1"/>
</dbReference>
<dbReference type="GO" id="GO:0046820">
    <property type="term" value="F:4-amino-4-deoxychorismate synthase activity"/>
    <property type="evidence" value="ECO:0007669"/>
    <property type="project" value="UniProtKB-EC"/>
</dbReference>
<evidence type="ECO:0000256" key="2">
    <source>
        <dbReference type="ARBA" id="ARBA00022679"/>
    </source>
</evidence>
<accession>A0A2C9D6H3</accession>
<dbReference type="PRINTS" id="PR00095">
    <property type="entry name" value="ANTSNTHASEI"/>
</dbReference>
<keyword evidence="6" id="KW-1185">Reference proteome</keyword>
<dbReference type="Gene3D" id="3.60.120.10">
    <property type="entry name" value="Anthranilate synthase"/>
    <property type="match status" value="1"/>
</dbReference>
<proteinExistence type="predicted"/>
<dbReference type="InterPro" id="IPR005802">
    <property type="entry name" value="ADC_synth_comp_1"/>
</dbReference>
<feature type="domain" description="Anthranilate synthase component I N-terminal" evidence="4">
    <location>
        <begin position="2"/>
        <end position="124"/>
    </location>
</feature>
<keyword evidence="2 5" id="KW-0808">Transferase</keyword>
<sequence>MRLKGAANLTFLDSSMSHATLGRFSFLAADPFATLKVERGVTTWNDEPVEGDPLTILKEKLALYRQPKRVGLPPFQGGAAGYVGYDFGRYLEDLPDPEQGLGEIPDLLLHFYDVVLAFDHREKRGWLFSTGWPEQETVARANRAIARAQEFRRLLTAEPKKPQGPGSADLDWQSNFTRPDYEAALARTIEYILAGDIFQANISQRFAAGLPEDFDPYAFYLRLRQVNAATFAAYLDYGDLVVASASPERFVQVYDGRVESRPIKGTARRVDDPAEDARIAEALLASEKDRAENVMIVDLLRNDLSRVCRPHTVHVPALCGLESYAGLHHVVSVVSGVLEDDADVTDLLRASFPGGSITGAPKIRAMEIITEIEKRARGVYCGSIGFFSFDGSADTNIAIRTVTFRHGEASFQVGGGITALSNPADEFEETLTKGARIFAAFAPDVSKEDKAAQEAAGAQRT</sequence>
<dbReference type="InterPro" id="IPR006805">
    <property type="entry name" value="Anth_synth_I_N"/>
</dbReference>
<evidence type="ECO:0000313" key="5">
    <source>
        <dbReference type="EMBL" id="SON55896.1"/>
    </source>
</evidence>
<dbReference type="NCBIfam" id="TIGR00553">
    <property type="entry name" value="pabB"/>
    <property type="match status" value="1"/>
</dbReference>
<evidence type="ECO:0000259" key="4">
    <source>
        <dbReference type="Pfam" id="PF04715"/>
    </source>
</evidence>
<dbReference type="KEGG" id="hdi:HDIA_2355"/>
<dbReference type="AlphaFoldDB" id="A0A2C9D6H3"/>
<keyword evidence="5" id="KW-0032">Aminotransferase</keyword>
<organism evidence="5 6">
    <name type="scientific">Hartmannibacter diazotrophicus</name>
    <dbReference type="NCBI Taxonomy" id="1482074"/>
    <lineage>
        <taxon>Bacteria</taxon>
        <taxon>Pseudomonadati</taxon>
        <taxon>Pseudomonadota</taxon>
        <taxon>Alphaproteobacteria</taxon>
        <taxon>Hyphomicrobiales</taxon>
        <taxon>Pleomorphomonadaceae</taxon>
        <taxon>Hartmannibacter</taxon>
    </lineage>
</organism>
<dbReference type="PANTHER" id="PTHR11236">
    <property type="entry name" value="AMINOBENZOATE/ANTHRANILATE SYNTHASE"/>
    <property type="match status" value="1"/>
</dbReference>
<dbReference type="InterPro" id="IPR015890">
    <property type="entry name" value="Chorismate_C"/>
</dbReference>
<dbReference type="EMBL" id="LT960614">
    <property type="protein sequence ID" value="SON55896.1"/>
    <property type="molecule type" value="Genomic_DNA"/>
</dbReference>
<name>A0A2C9D6H3_9HYPH</name>
<dbReference type="Proteomes" id="UP000223606">
    <property type="component" value="Chromosome 1"/>
</dbReference>
<evidence type="ECO:0000256" key="1">
    <source>
        <dbReference type="ARBA" id="ARBA00013139"/>
    </source>
</evidence>
<dbReference type="SUPFAM" id="SSF56322">
    <property type="entry name" value="ADC synthase"/>
    <property type="match status" value="1"/>
</dbReference>
<dbReference type="EC" id="2.6.1.85" evidence="1"/>
<dbReference type="Pfam" id="PF00425">
    <property type="entry name" value="Chorismate_bind"/>
    <property type="match status" value="1"/>
</dbReference>
<dbReference type="GO" id="GO:0009396">
    <property type="term" value="P:folic acid-containing compound biosynthetic process"/>
    <property type="evidence" value="ECO:0007669"/>
    <property type="project" value="InterPro"/>
</dbReference>
<dbReference type="GO" id="GO:0000162">
    <property type="term" value="P:L-tryptophan biosynthetic process"/>
    <property type="evidence" value="ECO:0007669"/>
    <property type="project" value="TreeGrafter"/>
</dbReference>
<protein>
    <recommendedName>
        <fullName evidence="1">aminodeoxychorismate synthase</fullName>
        <ecNumber evidence="1">2.6.1.85</ecNumber>
    </recommendedName>
</protein>
<gene>
    <name evidence="5" type="primary">pabB</name>
    <name evidence="5" type="ORF">HDIA_2355</name>
</gene>
<dbReference type="InterPro" id="IPR019999">
    <property type="entry name" value="Anth_synth_I-like"/>
</dbReference>
<evidence type="ECO:0000313" key="6">
    <source>
        <dbReference type="Proteomes" id="UP000223606"/>
    </source>
</evidence>
<feature type="domain" description="Chorismate-utilising enzyme C-terminal" evidence="3">
    <location>
        <begin position="179"/>
        <end position="433"/>
    </location>
</feature>
<dbReference type="InterPro" id="IPR005801">
    <property type="entry name" value="ADC_synthase"/>
</dbReference>
<reference evidence="6" key="1">
    <citation type="submission" date="2017-09" db="EMBL/GenBank/DDBJ databases">
        <title>Genome sequence of Nannocystis excedens DSM 71.</title>
        <authorList>
            <person name="Blom J."/>
        </authorList>
    </citation>
    <scope>NUCLEOTIDE SEQUENCE [LARGE SCALE GENOMIC DNA]</scope>
    <source>
        <strain evidence="6">type strain: E19</strain>
    </source>
</reference>